<dbReference type="OrthoDB" id="8251006at2759"/>
<evidence type="ECO:0000259" key="5">
    <source>
        <dbReference type="Pfam" id="PF16058"/>
    </source>
</evidence>
<feature type="compositionally biased region" description="Basic and acidic residues" evidence="2">
    <location>
        <begin position="430"/>
        <end position="449"/>
    </location>
</feature>
<protein>
    <recommendedName>
        <fullName evidence="5">Mucin-like domain-containing protein</fullName>
    </recommendedName>
</protein>
<gene>
    <name evidence="6" type="ORF">DSTB1V02_LOCUS1316</name>
</gene>
<dbReference type="EMBL" id="LR899639">
    <property type="protein sequence ID" value="CAD7241316.1"/>
    <property type="molecule type" value="Genomic_DNA"/>
</dbReference>
<evidence type="ECO:0000313" key="6">
    <source>
        <dbReference type="EMBL" id="CAD7241316.1"/>
    </source>
</evidence>
<feature type="compositionally biased region" description="Pro residues" evidence="2">
    <location>
        <begin position="357"/>
        <end position="373"/>
    </location>
</feature>
<feature type="compositionally biased region" description="Polar residues" evidence="2">
    <location>
        <begin position="595"/>
        <end position="607"/>
    </location>
</feature>
<name>A0A7R8WZT6_9CRUS</name>
<feature type="signal peptide" evidence="4">
    <location>
        <begin position="1"/>
        <end position="25"/>
    </location>
</feature>
<dbReference type="GO" id="GO:0042302">
    <property type="term" value="F:structural constituent of cuticle"/>
    <property type="evidence" value="ECO:0007669"/>
    <property type="project" value="UniProtKB-UniRule"/>
</dbReference>
<feature type="compositionally biased region" description="Polar residues" evidence="2">
    <location>
        <begin position="328"/>
        <end position="345"/>
    </location>
</feature>
<keyword evidence="7" id="KW-1185">Reference proteome</keyword>
<dbReference type="Pfam" id="PF16058">
    <property type="entry name" value="Mucin-like"/>
    <property type="match status" value="1"/>
</dbReference>
<organism evidence="6">
    <name type="scientific">Darwinula stevensoni</name>
    <dbReference type="NCBI Taxonomy" id="69355"/>
    <lineage>
        <taxon>Eukaryota</taxon>
        <taxon>Metazoa</taxon>
        <taxon>Ecdysozoa</taxon>
        <taxon>Arthropoda</taxon>
        <taxon>Crustacea</taxon>
        <taxon>Oligostraca</taxon>
        <taxon>Ostracoda</taxon>
        <taxon>Podocopa</taxon>
        <taxon>Podocopida</taxon>
        <taxon>Darwinulocopina</taxon>
        <taxon>Darwinuloidea</taxon>
        <taxon>Darwinulidae</taxon>
        <taxon>Darwinula</taxon>
    </lineage>
</organism>
<feature type="compositionally biased region" description="Polar residues" evidence="2">
    <location>
        <begin position="787"/>
        <end position="801"/>
    </location>
</feature>
<feature type="region of interest" description="Disordered" evidence="2">
    <location>
        <begin position="325"/>
        <end position="527"/>
    </location>
</feature>
<feature type="domain" description="Mucin-like" evidence="5">
    <location>
        <begin position="330"/>
        <end position="416"/>
    </location>
</feature>
<dbReference type="PROSITE" id="PS51155">
    <property type="entry name" value="CHIT_BIND_RR_2"/>
    <property type="match status" value="1"/>
</dbReference>
<evidence type="ECO:0000256" key="4">
    <source>
        <dbReference type="SAM" id="SignalP"/>
    </source>
</evidence>
<evidence type="ECO:0000256" key="2">
    <source>
        <dbReference type="SAM" id="MobiDB-lite"/>
    </source>
</evidence>
<evidence type="ECO:0000313" key="7">
    <source>
        <dbReference type="Proteomes" id="UP000677054"/>
    </source>
</evidence>
<feature type="chain" id="PRO_5036208946" description="Mucin-like domain-containing protein" evidence="4">
    <location>
        <begin position="26"/>
        <end position="958"/>
    </location>
</feature>
<keyword evidence="3" id="KW-0812">Transmembrane</keyword>
<evidence type="ECO:0000256" key="3">
    <source>
        <dbReference type="SAM" id="Phobius"/>
    </source>
</evidence>
<feature type="compositionally biased region" description="Polar residues" evidence="2">
    <location>
        <begin position="374"/>
        <end position="389"/>
    </location>
</feature>
<dbReference type="Pfam" id="PF00379">
    <property type="entry name" value="Chitin_bind_4"/>
    <property type="match status" value="2"/>
</dbReference>
<dbReference type="EMBL" id="CAJPEV010000122">
    <property type="protein sequence ID" value="CAG0880936.1"/>
    <property type="molecule type" value="Genomic_DNA"/>
</dbReference>
<reference evidence="6" key="1">
    <citation type="submission" date="2020-11" db="EMBL/GenBank/DDBJ databases">
        <authorList>
            <person name="Tran Van P."/>
        </authorList>
    </citation>
    <scope>NUCLEOTIDE SEQUENCE</scope>
</reference>
<proteinExistence type="predicted"/>
<dbReference type="InterPro" id="IPR000618">
    <property type="entry name" value="Insect_cuticle"/>
</dbReference>
<dbReference type="Proteomes" id="UP000677054">
    <property type="component" value="Unassembled WGS sequence"/>
</dbReference>
<feature type="region of interest" description="Disordered" evidence="2">
    <location>
        <begin position="763"/>
        <end position="842"/>
    </location>
</feature>
<feature type="compositionally biased region" description="Basic and acidic residues" evidence="2">
    <location>
        <begin position="491"/>
        <end position="500"/>
    </location>
</feature>
<evidence type="ECO:0000256" key="1">
    <source>
        <dbReference type="PROSITE-ProRule" id="PRU00497"/>
    </source>
</evidence>
<feature type="region of interest" description="Disordered" evidence="2">
    <location>
        <begin position="542"/>
        <end position="631"/>
    </location>
</feature>
<dbReference type="AlphaFoldDB" id="A0A7R8WZT6"/>
<sequence length="958" mass="107241">MTEFLLRRVQTLIFWNLILKTEVLGGRPENPWHMGAALPHRYSGKRGDSQACGPDTCNGTAGEACESLFGRRTAITFCIPKFCFQFFPDTGYDRPDAEVFAKLPCEPLLTASPINPRCPAVRCAHVCKYDLHDPKICPKYMRCCPSGCEETHGFHCCFSSQLVGCLLTTPGQQNLFRLLLLAVVAGWIYVFVVHFRIRRSQSRSVVLLAVLSPLWAYSPYPSNYHIQTDEGLERYFRYQTYNGQFRKEKRLEDGTQVGTYGWIDPFGKLRLYDYVADSWGYRIVQTRVVDVDKNGKPIGEPIVTKMDDTPIMPFINKHVHNGIDNTYRVPSSESRSAAQVPSSNYGAPDNEPSSHYGPPPSVPSTTYGPPPSVPQSTYGSPSSVPQSTYGPPPSVPQSTYGPPLAAPSLAYGPPPSLHSSHGPSLPENNDFDRKPVIVHHGSPDHHDNDLEGESTYKPIEDTYEPPNYSTPPPPSPVKPAPVFPSTYKPLVHQDDYKPEQKTYTQPAYVPPRNVYRAPAKPTTQGHYVPPLVTHSFYDPLCDEDGTHSRNPTPKPTHATTQKPHVHSYKPTPVISHAYKPESKPVYVPPVDSYVQKPNSPDHQSYKPQSAEKIHTHSYKPKPTPQHHDHHSYKPAVAVRPHTHSYAHDPKPHHSFEPEHTFKPKAQHASSYKPVAVAHVKPDTHSYRPEQKPHVYTPSRPNSQFVETHHHTKAHSFKPNLDHHDSSEKKHTFYVTPKPSHTFLDHYASASNRDYQIGTVAPGHVHKRERETPSVTVKTESRPLHLRPTTSFVPPKTTTEENTYVPPEPSSPDTADADAPSSRIEPPPFSGSDSGGDDSLRNFFIPEEPAPFLAARSVPGDFSRGNGEPFRIVRKREVKDPHTRSGVYTQPHDPNAFGYNTGTQFHYQKSLPNGRSVGKFGYVDPFGIRRIITYQAGPAGFNVKKDFSFVGRGYDLSNE</sequence>
<keyword evidence="4" id="KW-0732">Signal</keyword>
<keyword evidence="3" id="KW-0472">Membrane</keyword>
<feature type="compositionally biased region" description="Low complexity" evidence="2">
    <location>
        <begin position="417"/>
        <end position="426"/>
    </location>
</feature>
<dbReference type="InterPro" id="IPR032059">
    <property type="entry name" value="Mucin-like"/>
</dbReference>
<feature type="compositionally biased region" description="Pro residues" evidence="2">
    <location>
        <begin position="468"/>
        <end position="482"/>
    </location>
</feature>
<accession>A0A7R8WZT6</accession>
<keyword evidence="3" id="KW-1133">Transmembrane helix</keyword>
<feature type="transmembrane region" description="Helical" evidence="3">
    <location>
        <begin position="175"/>
        <end position="192"/>
    </location>
</feature>
<keyword evidence="1" id="KW-0193">Cuticle</keyword>